<dbReference type="GO" id="GO:0016020">
    <property type="term" value="C:membrane"/>
    <property type="evidence" value="ECO:0007669"/>
    <property type="project" value="UniProtKB-SubCell"/>
</dbReference>
<feature type="transmembrane region" description="Helical" evidence="6">
    <location>
        <begin position="506"/>
        <end position="528"/>
    </location>
</feature>
<keyword evidence="8" id="KW-1185">Reference proteome</keyword>
<feature type="transmembrane region" description="Helical" evidence="6">
    <location>
        <begin position="189"/>
        <end position="213"/>
    </location>
</feature>
<dbReference type="OrthoDB" id="8904098at2759"/>
<sequence>MSPMPVASLGMPPSLTEAMEEEEHLHQVMGYCSTPLSDYGSSELNSNIDSFGSVMQVVGSEYTSDESVDINYRPALKHYTGNWRACFLIIGVEFCESLAFFAISTNLVTYLTTVLHESKVAAARNVSAWVGASFLAPLFGAFIADTYWGRYWTIVVFLPAYITALFILIASASLPVFSTSDQGDNVHRAVVYLGLYLAAIAGGGVKPCTATFGADQFDPDDPVELTRKGSFFNWYFFSVSSSSLLSGTVIVWLQGNVGWAVGYAIPTVLMLLSFMAFIAGSRVYRFRKMGVSPLTSIFQVVVAAVRNWHLQLPDDNSLLYELSVSTPEADGSYMIKHTNQFRFFDKAAIAPSANESTAQMSSWELCTVTQVEEVKMLLWMLPTWASFVVFYAITAQTPSTLVEQAMFMDNRVGSFAIPPASMSTIGFISVLFWVPVYESVLVPLARRFTGNNKGFSQPQRLGIGLALVTLTMVFAALLETRRLAVAEANGLTDQSLPVPMSILWQVPLYLLTGAANVFGTIGLTEFFYDHAPVTMKSLCAALGQLSVASGNYFNSLMLSLVTVATTRGGAPGWIPDNLNEGHLNYFFWMMATLGLLNLTLFVRYSMRYKGTTSC</sequence>
<keyword evidence="4 6" id="KW-1133">Transmembrane helix</keyword>
<reference evidence="7" key="1">
    <citation type="submission" date="2020-07" db="EMBL/GenBank/DDBJ databases">
        <title>Genome sequence and genetic diversity analysis of an under-domesticated orphan crop, white fonio (Digitaria exilis).</title>
        <authorList>
            <person name="Bennetzen J.L."/>
            <person name="Chen S."/>
            <person name="Ma X."/>
            <person name="Wang X."/>
            <person name="Yssel A.E.J."/>
            <person name="Chaluvadi S.R."/>
            <person name="Johnson M."/>
            <person name="Gangashetty P."/>
            <person name="Hamidou F."/>
            <person name="Sanogo M.D."/>
            <person name="Zwaenepoel A."/>
            <person name="Wallace J."/>
            <person name="Van De Peer Y."/>
            <person name="Van Deynze A."/>
        </authorList>
    </citation>
    <scope>NUCLEOTIDE SEQUENCE</scope>
    <source>
        <tissue evidence="7">Leaves</tissue>
    </source>
</reference>
<proteinExistence type="inferred from homology"/>
<evidence type="ECO:0000313" key="7">
    <source>
        <dbReference type="EMBL" id="KAF8689308.1"/>
    </source>
</evidence>
<feature type="transmembrane region" description="Helical" evidence="6">
    <location>
        <begin position="415"/>
        <end position="440"/>
    </location>
</feature>
<evidence type="ECO:0000256" key="6">
    <source>
        <dbReference type="SAM" id="Phobius"/>
    </source>
</evidence>
<feature type="transmembrane region" description="Helical" evidence="6">
    <location>
        <begin position="377"/>
        <end position="395"/>
    </location>
</feature>
<evidence type="ECO:0000256" key="4">
    <source>
        <dbReference type="ARBA" id="ARBA00022989"/>
    </source>
</evidence>
<feature type="transmembrane region" description="Helical" evidence="6">
    <location>
        <begin position="540"/>
        <end position="565"/>
    </location>
</feature>
<feature type="transmembrane region" description="Helical" evidence="6">
    <location>
        <begin position="259"/>
        <end position="279"/>
    </location>
</feature>
<dbReference type="EMBL" id="JACEFO010002022">
    <property type="protein sequence ID" value="KAF8689308.1"/>
    <property type="molecule type" value="Genomic_DNA"/>
</dbReference>
<dbReference type="AlphaFoldDB" id="A0A835B5Y1"/>
<protein>
    <recommendedName>
        <fullName evidence="9">Peptide transporter</fullName>
    </recommendedName>
</protein>
<feature type="transmembrane region" description="Helical" evidence="6">
    <location>
        <begin position="126"/>
        <end position="144"/>
    </location>
</feature>
<keyword evidence="3 6" id="KW-0812">Transmembrane</keyword>
<dbReference type="SUPFAM" id="SSF103473">
    <property type="entry name" value="MFS general substrate transporter"/>
    <property type="match status" value="1"/>
</dbReference>
<evidence type="ECO:0008006" key="9">
    <source>
        <dbReference type="Google" id="ProtNLM"/>
    </source>
</evidence>
<dbReference type="InterPro" id="IPR000109">
    <property type="entry name" value="POT_fam"/>
</dbReference>
<organism evidence="7 8">
    <name type="scientific">Digitaria exilis</name>
    <dbReference type="NCBI Taxonomy" id="1010633"/>
    <lineage>
        <taxon>Eukaryota</taxon>
        <taxon>Viridiplantae</taxon>
        <taxon>Streptophyta</taxon>
        <taxon>Embryophyta</taxon>
        <taxon>Tracheophyta</taxon>
        <taxon>Spermatophyta</taxon>
        <taxon>Magnoliopsida</taxon>
        <taxon>Liliopsida</taxon>
        <taxon>Poales</taxon>
        <taxon>Poaceae</taxon>
        <taxon>PACMAD clade</taxon>
        <taxon>Panicoideae</taxon>
        <taxon>Panicodae</taxon>
        <taxon>Paniceae</taxon>
        <taxon>Anthephorinae</taxon>
        <taxon>Digitaria</taxon>
    </lineage>
</organism>
<keyword evidence="5 6" id="KW-0472">Membrane</keyword>
<accession>A0A835B5Y1</accession>
<feature type="transmembrane region" description="Helical" evidence="6">
    <location>
        <begin position="85"/>
        <end position="106"/>
    </location>
</feature>
<feature type="transmembrane region" description="Helical" evidence="6">
    <location>
        <begin position="461"/>
        <end position="478"/>
    </location>
</feature>
<dbReference type="PANTHER" id="PTHR11654">
    <property type="entry name" value="OLIGOPEPTIDE TRANSPORTER-RELATED"/>
    <property type="match status" value="1"/>
</dbReference>
<evidence type="ECO:0000256" key="2">
    <source>
        <dbReference type="ARBA" id="ARBA00005982"/>
    </source>
</evidence>
<feature type="transmembrane region" description="Helical" evidence="6">
    <location>
        <begin position="234"/>
        <end position="253"/>
    </location>
</feature>
<dbReference type="InterPro" id="IPR036259">
    <property type="entry name" value="MFS_trans_sf"/>
</dbReference>
<evidence type="ECO:0000256" key="1">
    <source>
        <dbReference type="ARBA" id="ARBA00004141"/>
    </source>
</evidence>
<gene>
    <name evidence="7" type="ORF">HU200_042104</name>
</gene>
<feature type="transmembrane region" description="Helical" evidence="6">
    <location>
        <begin position="151"/>
        <end position="177"/>
    </location>
</feature>
<name>A0A835B5Y1_9POAL</name>
<dbReference type="GO" id="GO:0022857">
    <property type="term" value="F:transmembrane transporter activity"/>
    <property type="evidence" value="ECO:0007669"/>
    <property type="project" value="InterPro"/>
</dbReference>
<evidence type="ECO:0000256" key="3">
    <source>
        <dbReference type="ARBA" id="ARBA00022692"/>
    </source>
</evidence>
<feature type="transmembrane region" description="Helical" evidence="6">
    <location>
        <begin position="585"/>
        <end position="602"/>
    </location>
</feature>
<dbReference type="Pfam" id="PF00854">
    <property type="entry name" value="PTR2"/>
    <property type="match status" value="1"/>
</dbReference>
<evidence type="ECO:0000256" key="5">
    <source>
        <dbReference type="ARBA" id="ARBA00023136"/>
    </source>
</evidence>
<comment type="caution">
    <text evidence="7">The sequence shown here is derived from an EMBL/GenBank/DDBJ whole genome shotgun (WGS) entry which is preliminary data.</text>
</comment>
<evidence type="ECO:0000313" key="8">
    <source>
        <dbReference type="Proteomes" id="UP000636709"/>
    </source>
</evidence>
<comment type="similarity">
    <text evidence="2">Belongs to the major facilitator superfamily. Proton-dependent oligopeptide transporter (POT/PTR) (TC 2.A.17) family.</text>
</comment>
<dbReference type="Gene3D" id="1.20.1250.20">
    <property type="entry name" value="MFS general substrate transporter like domains"/>
    <property type="match status" value="1"/>
</dbReference>
<dbReference type="Proteomes" id="UP000636709">
    <property type="component" value="Unassembled WGS sequence"/>
</dbReference>
<comment type="subcellular location">
    <subcellularLocation>
        <location evidence="1">Membrane</location>
        <topology evidence="1">Multi-pass membrane protein</topology>
    </subcellularLocation>
</comment>